<dbReference type="AlphaFoldDB" id="A0A0F5HMM2"/>
<dbReference type="Gene3D" id="3.30.2030.10">
    <property type="entry name" value="YwmB-like"/>
    <property type="match status" value="1"/>
</dbReference>
<dbReference type="Gene3D" id="3.30.360.40">
    <property type="entry name" value="YwmB-like"/>
    <property type="match status" value="1"/>
</dbReference>
<dbReference type="InterPro" id="IPR036209">
    <property type="entry name" value="YwmB-like_sf"/>
</dbReference>
<dbReference type="Pfam" id="PF08680">
    <property type="entry name" value="DUF1779"/>
    <property type="match status" value="1"/>
</dbReference>
<organism evidence="1 2">
    <name type="scientific">Bacillus thermotolerans</name>
    <name type="common">Quasibacillus thermotolerans</name>
    <dbReference type="NCBI Taxonomy" id="1221996"/>
    <lineage>
        <taxon>Bacteria</taxon>
        <taxon>Bacillati</taxon>
        <taxon>Bacillota</taxon>
        <taxon>Bacilli</taxon>
        <taxon>Bacillales</taxon>
        <taxon>Bacillaceae</taxon>
        <taxon>Bacillus</taxon>
    </lineage>
</organism>
<keyword evidence="2" id="KW-1185">Reference proteome</keyword>
<evidence type="ECO:0000313" key="1">
    <source>
        <dbReference type="EMBL" id="KKB34629.1"/>
    </source>
</evidence>
<dbReference type="STRING" id="1221996.QY95_03840"/>
<protein>
    <recommendedName>
        <fullName evidence="3">YwmB family TATA-box binding protein</fullName>
    </recommendedName>
</protein>
<dbReference type="RefSeq" id="WP_052717234.1">
    <property type="nucleotide sequence ID" value="NZ_JWIQ02000093.1"/>
</dbReference>
<dbReference type="SUPFAM" id="SSF143842">
    <property type="entry name" value="YwmB-like"/>
    <property type="match status" value="1"/>
</dbReference>
<gene>
    <name evidence="1" type="ORF">QY95_03840</name>
</gene>
<dbReference type="EMBL" id="JWIR02000081">
    <property type="protein sequence ID" value="KKB34629.1"/>
    <property type="molecule type" value="Genomic_DNA"/>
</dbReference>
<sequence length="242" mass="28120">MKYILILFTILSIYFSVNFVKSAAHEELYTMAEVIEDENYTIKEWSIYSRKPMGEVKSKAAFYNKVNKIKKKKEEYQWTSIEDVNHHLKLVGIYKNKQEKFVHRVIVTGVNNNEGYKVEVANEVKSYQWNRKNINTVLAKVGYQVNKKSSFYSMKGEADIDNIRESELAKKAKGLMYNLSAIEVESLVEDEFVSLSSLSTRWDNKIKLDKNKEMNLQIAARFNPKNDKLTVTVGTPIITTEY</sequence>
<dbReference type="Proteomes" id="UP000031563">
    <property type="component" value="Unassembled WGS sequence"/>
</dbReference>
<accession>A0A0F5HMM2</accession>
<name>A0A0F5HMM2_BACTR</name>
<dbReference type="InterPro" id="IPR014794">
    <property type="entry name" value="DUF1779"/>
</dbReference>
<dbReference type="OrthoDB" id="2925254at2"/>
<evidence type="ECO:0008006" key="3">
    <source>
        <dbReference type="Google" id="ProtNLM"/>
    </source>
</evidence>
<comment type="caution">
    <text evidence="1">The sequence shown here is derived from an EMBL/GenBank/DDBJ whole genome shotgun (WGS) entry which is preliminary data.</text>
</comment>
<proteinExistence type="predicted"/>
<reference evidence="1" key="1">
    <citation type="submission" date="2015-02" db="EMBL/GenBank/DDBJ databases">
        <title>Genome Assembly of Bacillaceae bacterium MTCC 8252.</title>
        <authorList>
            <person name="Verma A."/>
            <person name="Khatri I."/>
            <person name="Mual P."/>
            <person name="Subramanian S."/>
            <person name="Krishnamurthi S."/>
        </authorList>
    </citation>
    <scope>NUCLEOTIDE SEQUENCE [LARGE SCALE GENOMIC DNA]</scope>
    <source>
        <strain evidence="1">MTCC 8252</strain>
    </source>
</reference>
<evidence type="ECO:0000313" key="2">
    <source>
        <dbReference type="Proteomes" id="UP000031563"/>
    </source>
</evidence>